<evidence type="ECO:0000313" key="2">
    <source>
        <dbReference type="Proteomes" id="UP000198670"/>
    </source>
</evidence>
<protein>
    <submittedName>
        <fullName evidence="1">Uncharacterized protein</fullName>
    </submittedName>
</protein>
<accession>A0A1I3H9D2</accession>
<organism evidence="1 2">
    <name type="scientific">Parapedobacter indicus</name>
    <dbReference type="NCBI Taxonomy" id="1477437"/>
    <lineage>
        <taxon>Bacteria</taxon>
        <taxon>Pseudomonadati</taxon>
        <taxon>Bacteroidota</taxon>
        <taxon>Sphingobacteriia</taxon>
        <taxon>Sphingobacteriales</taxon>
        <taxon>Sphingobacteriaceae</taxon>
        <taxon>Parapedobacter</taxon>
    </lineage>
</organism>
<keyword evidence="2" id="KW-1185">Reference proteome</keyword>
<dbReference type="STRING" id="1477437.SAMN05444682_103272"/>
<gene>
    <name evidence="1" type="ORF">SAMN05444682_103272</name>
</gene>
<sequence length="44" mass="5187">MRLATFLRSLFATAQQVSDFEQFCFAINPNKLFSNQLYFWHGVV</sequence>
<reference evidence="1 2" key="1">
    <citation type="submission" date="2016-10" db="EMBL/GenBank/DDBJ databases">
        <authorList>
            <person name="de Groot N.N."/>
        </authorList>
    </citation>
    <scope>NUCLEOTIDE SEQUENCE [LARGE SCALE GENOMIC DNA]</scope>
    <source>
        <strain evidence="1 2">RK1</strain>
    </source>
</reference>
<dbReference type="EMBL" id="FOQO01000003">
    <property type="protein sequence ID" value="SFI32345.1"/>
    <property type="molecule type" value="Genomic_DNA"/>
</dbReference>
<proteinExistence type="predicted"/>
<name>A0A1I3H9D2_9SPHI</name>
<dbReference type="Proteomes" id="UP000198670">
    <property type="component" value="Unassembled WGS sequence"/>
</dbReference>
<dbReference type="AlphaFoldDB" id="A0A1I3H9D2"/>
<evidence type="ECO:0000313" key="1">
    <source>
        <dbReference type="EMBL" id="SFI32345.1"/>
    </source>
</evidence>